<name>W4VNT9_9BACI</name>
<reference evidence="1 2" key="1">
    <citation type="journal article" date="2014" name="Genome Announc.">
        <title>Draft Genome Sequence of the Boron-Tolerant and Moderately Halotolerant Bacterium Gracilibacillus boraciitolerans JCM 21714T.</title>
        <authorList>
            <person name="Ahmed I."/>
            <person name="Oshima K."/>
            <person name="Suda W."/>
            <person name="Kitamura K."/>
            <person name="Iida T."/>
            <person name="Ohmori Y."/>
            <person name="Fujiwara T."/>
            <person name="Hattori M."/>
            <person name="Ohkuma M."/>
        </authorList>
    </citation>
    <scope>NUCLEOTIDE SEQUENCE [LARGE SCALE GENOMIC DNA]</scope>
    <source>
        <strain evidence="1 2">JCM 21714</strain>
    </source>
</reference>
<gene>
    <name evidence="1" type="ORF">JCM21714_3659</name>
</gene>
<dbReference type="AlphaFoldDB" id="W4VNT9"/>
<evidence type="ECO:0000313" key="1">
    <source>
        <dbReference type="EMBL" id="GAE94498.1"/>
    </source>
</evidence>
<keyword evidence="2" id="KW-1185">Reference proteome</keyword>
<dbReference type="OrthoDB" id="9808773at2"/>
<dbReference type="Proteomes" id="UP000019102">
    <property type="component" value="Unassembled WGS sequence"/>
</dbReference>
<organism evidence="1 2">
    <name type="scientific">Gracilibacillus boraciitolerans JCM 21714</name>
    <dbReference type="NCBI Taxonomy" id="1298598"/>
    <lineage>
        <taxon>Bacteria</taxon>
        <taxon>Bacillati</taxon>
        <taxon>Bacillota</taxon>
        <taxon>Bacilli</taxon>
        <taxon>Bacillales</taxon>
        <taxon>Bacillaceae</taxon>
        <taxon>Gracilibacillus</taxon>
    </lineage>
</organism>
<accession>W4VNT9</accession>
<sequence length="80" mass="9011">MLQHTTDYFEELNINIDDKLRVIPYIAGKNVLDAGSGGGGEMIKKLFDQALRHMESICLINQSATPRHFLILQQVIIILS</sequence>
<dbReference type="RefSeq" id="WP_052000670.1">
    <property type="nucleotide sequence ID" value="NZ_BAVS01000025.1"/>
</dbReference>
<dbReference type="EMBL" id="BAVS01000025">
    <property type="protein sequence ID" value="GAE94498.1"/>
    <property type="molecule type" value="Genomic_DNA"/>
</dbReference>
<comment type="caution">
    <text evidence="1">The sequence shown here is derived from an EMBL/GenBank/DDBJ whole genome shotgun (WGS) entry which is preliminary data.</text>
</comment>
<evidence type="ECO:0000313" key="2">
    <source>
        <dbReference type="Proteomes" id="UP000019102"/>
    </source>
</evidence>
<protein>
    <submittedName>
        <fullName evidence="1">Uncharacterized protein</fullName>
    </submittedName>
</protein>
<proteinExistence type="predicted"/>